<feature type="domain" description="ATPase BadF/BadG/BcrA/BcrD type" evidence="2">
    <location>
        <begin position="12"/>
        <end position="279"/>
    </location>
</feature>
<name>A0A972H0F2_9BACL</name>
<evidence type="ECO:0000256" key="1">
    <source>
        <dbReference type="SAM" id="MobiDB-lite"/>
    </source>
</evidence>
<keyword evidence="4" id="KW-1185">Reference proteome</keyword>
<dbReference type="EMBL" id="WHOD01000052">
    <property type="protein sequence ID" value="NOU93916.1"/>
    <property type="molecule type" value="Genomic_DNA"/>
</dbReference>
<dbReference type="InterPro" id="IPR043129">
    <property type="entry name" value="ATPase_NBD"/>
</dbReference>
<dbReference type="Proteomes" id="UP000641588">
    <property type="component" value="Unassembled WGS sequence"/>
</dbReference>
<dbReference type="SUPFAM" id="SSF53067">
    <property type="entry name" value="Actin-like ATPase domain"/>
    <property type="match status" value="2"/>
</dbReference>
<feature type="compositionally biased region" description="Basic and acidic residues" evidence="1">
    <location>
        <begin position="329"/>
        <end position="342"/>
    </location>
</feature>
<dbReference type="AlphaFoldDB" id="A0A972H0F2"/>
<keyword evidence="3" id="KW-0808">Transferase</keyword>
<dbReference type="Pfam" id="PF01869">
    <property type="entry name" value="BcrAD_BadFG"/>
    <property type="match status" value="1"/>
</dbReference>
<comment type="caution">
    <text evidence="3">The sequence shown here is derived from an EMBL/GenBank/DDBJ whole genome shotgun (WGS) entry which is preliminary data.</text>
</comment>
<reference evidence="3" key="1">
    <citation type="submission" date="2019-10" db="EMBL/GenBank/DDBJ databases">
        <title>Description of Paenibacillus glebae sp. nov.</title>
        <authorList>
            <person name="Carlier A."/>
            <person name="Qi S."/>
        </authorList>
    </citation>
    <scope>NUCLEOTIDE SEQUENCE</scope>
    <source>
        <strain evidence="3">LMG 31456</strain>
    </source>
</reference>
<dbReference type="GO" id="GO:0016301">
    <property type="term" value="F:kinase activity"/>
    <property type="evidence" value="ECO:0007669"/>
    <property type="project" value="UniProtKB-KW"/>
</dbReference>
<dbReference type="PANTHER" id="PTHR43190:SF3">
    <property type="entry name" value="N-ACETYL-D-GLUCOSAMINE KINASE"/>
    <property type="match status" value="1"/>
</dbReference>
<evidence type="ECO:0000313" key="4">
    <source>
        <dbReference type="Proteomes" id="UP000641588"/>
    </source>
</evidence>
<dbReference type="RefSeq" id="WP_171652122.1">
    <property type="nucleotide sequence ID" value="NZ_WHOD01000052.1"/>
</dbReference>
<evidence type="ECO:0000313" key="3">
    <source>
        <dbReference type="EMBL" id="NOU93916.1"/>
    </source>
</evidence>
<feature type="region of interest" description="Disordered" evidence="1">
    <location>
        <begin position="327"/>
        <end position="349"/>
    </location>
</feature>
<dbReference type="InterPro" id="IPR002731">
    <property type="entry name" value="ATPase_BadF"/>
</dbReference>
<organism evidence="3 4">
    <name type="scientific">Paenibacillus foliorum</name>
    <dbReference type="NCBI Taxonomy" id="2654974"/>
    <lineage>
        <taxon>Bacteria</taxon>
        <taxon>Bacillati</taxon>
        <taxon>Bacillota</taxon>
        <taxon>Bacilli</taxon>
        <taxon>Bacillales</taxon>
        <taxon>Paenibacillaceae</taxon>
        <taxon>Paenibacillus</taxon>
    </lineage>
</organism>
<sequence>MTGKSNRRFLAVDGGGTKTVLLVGDDEGHLLSFSRGGSSNLKSRPWDEVKAELSGLIRHGLEQSGSSRDQVAGIVLGLGGSDRPEDRARIVEFLSAELPQQAVITVYNDAITALAAGTFGERGMVLISGTGSICCAFDPVTEEYVRVGGWGYVFGDEGSGFDLGKKGLQAVMKAYDGRTAPTLLTDKILTRLSIASPDKLITTIYESDNMRAKVASLSPAVFEAAKEGDAAAEFIVSEAVRELAALVAATHNKLKLGSDRTPLILSGGVFQEPYFLESFTECPEIRSLSLDIRCLNVPPVIGSYYFAVKQAGLLVTPEMINRIQQQCNDKGEKQDDTAHKPYNDNGTNQ</sequence>
<gene>
    <name evidence="3" type="ORF">GC093_11910</name>
</gene>
<dbReference type="PANTHER" id="PTHR43190">
    <property type="entry name" value="N-ACETYL-D-GLUCOSAMINE KINASE"/>
    <property type="match status" value="1"/>
</dbReference>
<protein>
    <submittedName>
        <fullName evidence="3">N-acetylglucosamine kinase</fullName>
    </submittedName>
</protein>
<keyword evidence="3" id="KW-0418">Kinase</keyword>
<evidence type="ECO:0000259" key="2">
    <source>
        <dbReference type="Pfam" id="PF01869"/>
    </source>
</evidence>
<dbReference type="Gene3D" id="3.30.420.40">
    <property type="match status" value="2"/>
</dbReference>
<accession>A0A972H0F2</accession>
<proteinExistence type="predicted"/>
<dbReference type="CDD" id="cd24007">
    <property type="entry name" value="ASKHA_NBD_eukNAGK-like"/>
    <property type="match status" value="1"/>
</dbReference>
<dbReference type="InterPro" id="IPR052519">
    <property type="entry name" value="Euk-type_GlcNAc_Kinase"/>
</dbReference>